<evidence type="ECO:0000256" key="4">
    <source>
        <dbReference type="ARBA" id="ARBA00022517"/>
    </source>
</evidence>
<dbReference type="PANTHER" id="PTHR38099:SF1">
    <property type="entry name" value="LARGE RIBOSOMAL RNA SUBUNIT ACCUMULATION PROTEIN YCED"/>
    <property type="match status" value="1"/>
</dbReference>
<dbReference type="GO" id="GO:0042254">
    <property type="term" value="P:ribosome biogenesis"/>
    <property type="evidence" value="ECO:0007669"/>
    <property type="project" value="UniProtKB-KW"/>
</dbReference>
<dbReference type="Proteomes" id="UP000077465">
    <property type="component" value="Chromosome"/>
</dbReference>
<accession>A0AAC8PUK7</accession>
<dbReference type="EMBL" id="CP011376">
    <property type="protein sequence ID" value="AKG07238.1"/>
    <property type="molecule type" value="Genomic_DNA"/>
</dbReference>
<proteinExistence type="inferred from homology"/>
<evidence type="ECO:0000313" key="6">
    <source>
        <dbReference type="EMBL" id="AKG07238.1"/>
    </source>
</evidence>
<evidence type="ECO:0000256" key="1">
    <source>
        <dbReference type="ARBA" id="ARBA00002868"/>
    </source>
</evidence>
<name>A0AAC8PUK7_9GAMM</name>
<organism evidence="6 7">
    <name type="scientific">Moraxella bovoculi</name>
    <dbReference type="NCBI Taxonomy" id="386891"/>
    <lineage>
        <taxon>Bacteria</taxon>
        <taxon>Pseudomonadati</taxon>
        <taxon>Pseudomonadota</taxon>
        <taxon>Gammaproteobacteria</taxon>
        <taxon>Moraxellales</taxon>
        <taxon>Moraxellaceae</taxon>
        <taxon>Moraxella</taxon>
    </lineage>
</organism>
<dbReference type="Pfam" id="PF02620">
    <property type="entry name" value="YceD"/>
    <property type="match status" value="1"/>
</dbReference>
<evidence type="ECO:0000256" key="3">
    <source>
        <dbReference type="ARBA" id="ARBA00015716"/>
    </source>
</evidence>
<evidence type="ECO:0000256" key="2">
    <source>
        <dbReference type="ARBA" id="ARBA00010740"/>
    </source>
</evidence>
<dbReference type="AlphaFoldDB" id="A0AAC8PUK7"/>
<comment type="function">
    <text evidence="1">Plays a role in synthesis, processing and/or stability of 23S rRNA.</text>
</comment>
<gene>
    <name evidence="6" type="ORF">AAX06_02570</name>
</gene>
<dbReference type="PANTHER" id="PTHR38099">
    <property type="entry name" value="LARGE RIBOSOMAL RNA SUBUNIT ACCUMULATION PROTEIN YCED"/>
    <property type="match status" value="1"/>
</dbReference>
<dbReference type="InterPro" id="IPR039255">
    <property type="entry name" value="YceD_bac"/>
</dbReference>
<protein>
    <recommendedName>
        <fullName evidence="3">Large ribosomal RNA subunit accumulation protein YceD</fullName>
    </recommendedName>
    <alternativeName>
        <fullName evidence="5">23S rRNA accumulation protein YceD</fullName>
    </alternativeName>
</protein>
<dbReference type="InterPro" id="IPR003772">
    <property type="entry name" value="YceD"/>
</dbReference>
<reference evidence="6 7" key="1">
    <citation type="submission" date="2015-05" db="EMBL/GenBank/DDBJ databases">
        <authorList>
            <person name="Dickey A."/>
            <person name="Clawson M."/>
            <person name="Bono J."/>
            <person name="Loy J.D."/>
        </authorList>
    </citation>
    <scope>NUCLEOTIDE SEQUENCE [LARGE SCALE GENOMIC DNA]</scope>
    <source>
        <strain evidence="6 7">22581</strain>
    </source>
</reference>
<evidence type="ECO:0000256" key="5">
    <source>
        <dbReference type="ARBA" id="ARBA00031841"/>
    </source>
</evidence>
<evidence type="ECO:0000313" key="7">
    <source>
        <dbReference type="Proteomes" id="UP000077465"/>
    </source>
</evidence>
<keyword evidence="4" id="KW-0690">Ribosome biogenesis</keyword>
<dbReference type="GO" id="GO:0005829">
    <property type="term" value="C:cytosol"/>
    <property type="evidence" value="ECO:0007669"/>
    <property type="project" value="TreeGrafter"/>
</dbReference>
<sequence>MMTQSINQSNPSKELPVNILLEKWADIGFSWSGEVAVESFERLSKNLILQEQNQQAKNLNLKVNLQKIDGILWLSYEVVGKLITPCQRCLEPTIVDVTGGYRLAILFNESQVDQVQDTEYVLVDELNPSDTRKMLPIKDLLEDELLLVLPLSPRHDDCDMPIEMLEDEEEAADNPFAALAELKGQLN</sequence>
<comment type="similarity">
    <text evidence="2">Belongs to the DUF177 domain family.</text>
</comment>